<reference evidence="2" key="2">
    <citation type="journal article" date="2006" name="PLoS Pathog.">
        <title>New perspectives on host-parasite interplay by comparative transcriptomic and proteomic analyses of Schistosoma japonicum.</title>
        <authorList>
            <person name="Liu F."/>
            <person name="Lu J."/>
            <person name="Hu W."/>
            <person name="Wang S.Y."/>
            <person name="Cui S.J."/>
            <person name="Chi M."/>
            <person name="Yan Q."/>
            <person name="Wang X.R."/>
            <person name="Song H.D."/>
            <person name="Xu X.N."/>
            <person name="Wang J.J."/>
            <person name="Zhang X.L."/>
            <person name="Zhang X."/>
            <person name="Wang Z.Q."/>
            <person name="Xue C.L."/>
            <person name="Brindley P.J."/>
            <person name="McManus D.P."/>
            <person name="Yang P.Y."/>
            <person name="Feng Z."/>
            <person name="Chen Z."/>
            <person name="Han Z.G."/>
        </authorList>
    </citation>
    <scope>NUCLEOTIDE SEQUENCE</scope>
</reference>
<dbReference type="EMBL" id="AY915355">
    <property type="protein sequence ID" value="AAX30576.1"/>
    <property type="molecule type" value="mRNA"/>
</dbReference>
<keyword evidence="1" id="KW-0472">Membrane</keyword>
<name>Q5BSA9_SCHJA</name>
<protein>
    <submittedName>
        <fullName evidence="2">SJCHGC05208 protein</fullName>
    </submittedName>
</protein>
<accession>Q5BSA9</accession>
<evidence type="ECO:0000256" key="1">
    <source>
        <dbReference type="SAM" id="Phobius"/>
    </source>
</evidence>
<keyword evidence="1" id="KW-0812">Transmembrane</keyword>
<proteinExistence type="evidence at transcript level"/>
<reference evidence="2" key="1">
    <citation type="submission" date="2005-01" db="EMBL/GenBank/DDBJ databases">
        <authorList>
            <person name="Han Z."/>
        </authorList>
    </citation>
    <scope>NUCLEOTIDE SEQUENCE</scope>
</reference>
<sequence length="79" mass="9288">MKSLTIDLSYVGRCRLPGWNPLDNLSQWVETLNDMAQNRSQWHTCVYSPYLDISSVIISFTFKFYSFLLCFIVVLFLQI</sequence>
<keyword evidence="1" id="KW-1133">Transmembrane helix</keyword>
<feature type="transmembrane region" description="Helical" evidence="1">
    <location>
        <begin position="56"/>
        <end position="77"/>
    </location>
</feature>
<evidence type="ECO:0000313" key="2">
    <source>
        <dbReference type="EMBL" id="AAX30576.1"/>
    </source>
</evidence>
<organism evidence="2">
    <name type="scientific">Schistosoma japonicum</name>
    <name type="common">Blood fluke</name>
    <dbReference type="NCBI Taxonomy" id="6182"/>
    <lineage>
        <taxon>Eukaryota</taxon>
        <taxon>Metazoa</taxon>
        <taxon>Spiralia</taxon>
        <taxon>Lophotrochozoa</taxon>
        <taxon>Platyhelminthes</taxon>
        <taxon>Trematoda</taxon>
        <taxon>Digenea</taxon>
        <taxon>Strigeidida</taxon>
        <taxon>Schistosomatoidea</taxon>
        <taxon>Schistosomatidae</taxon>
        <taxon>Schistosoma</taxon>
    </lineage>
</organism>
<dbReference type="AlphaFoldDB" id="Q5BSA9"/>